<dbReference type="AlphaFoldDB" id="T0YSB1"/>
<dbReference type="EMBL" id="AUZZ01008868">
    <property type="protein sequence ID" value="EQD36033.1"/>
    <property type="molecule type" value="Genomic_DNA"/>
</dbReference>
<dbReference type="InterPro" id="IPR014710">
    <property type="entry name" value="RmlC-like_jellyroll"/>
</dbReference>
<reference evidence="4" key="1">
    <citation type="submission" date="2013-08" db="EMBL/GenBank/DDBJ databases">
        <authorList>
            <person name="Mendez C."/>
            <person name="Richter M."/>
            <person name="Ferrer M."/>
            <person name="Sanchez J."/>
        </authorList>
    </citation>
    <scope>NUCLEOTIDE SEQUENCE</scope>
</reference>
<sequence length="249" mass="26843">MGEGLAYELQRESGSAMLIQRPAAARGQTQTAWLDSRHTFSFGHYHDPAWMGFGALRVLNEDRVAVDAGFAEHGHANMEILTWVLDGALAHRDSSGAEGVIRPGELQRMSAGHGIRHSEMNATAQAPVHFLQVWIQPDRSSRAPSYAQRGYTPLQLGAGWTLLAAPVAVAADTLPLHAEARVWAWRPRAGARATLALAAPRAWLHVARGAVRVNDGIALGAGDGLGLRDEAAVELSAERDSELLLFELL</sequence>
<dbReference type="SUPFAM" id="SSF51182">
    <property type="entry name" value="RmlC-like cupins"/>
    <property type="match status" value="1"/>
</dbReference>
<dbReference type="PANTHER" id="PTHR43212">
    <property type="entry name" value="QUERCETIN 2,3-DIOXYGENASE"/>
    <property type="match status" value="1"/>
</dbReference>
<dbReference type="Pfam" id="PF02678">
    <property type="entry name" value="Pirin"/>
    <property type="match status" value="1"/>
</dbReference>
<dbReference type="Pfam" id="PF17954">
    <property type="entry name" value="Pirin_C_2"/>
    <property type="match status" value="1"/>
</dbReference>
<dbReference type="CDD" id="cd20311">
    <property type="entry name" value="cupin_Yhhw_C"/>
    <property type="match status" value="1"/>
</dbReference>
<reference evidence="4" key="2">
    <citation type="journal article" date="2014" name="ISME J.">
        <title>Microbial stratification in low pH oxic and suboxic macroscopic growths along an acid mine drainage.</title>
        <authorList>
            <person name="Mendez-Garcia C."/>
            <person name="Mesa V."/>
            <person name="Sprenger R.R."/>
            <person name="Richter M."/>
            <person name="Diez M.S."/>
            <person name="Solano J."/>
            <person name="Bargiela R."/>
            <person name="Golyshina O.V."/>
            <person name="Manteca A."/>
            <person name="Ramos J.L."/>
            <person name="Gallego J.R."/>
            <person name="Llorente I."/>
            <person name="Martins Dos Santos V.A."/>
            <person name="Jensen O.N."/>
            <person name="Pelaez A.I."/>
            <person name="Sanchez J."/>
            <person name="Ferrer M."/>
        </authorList>
    </citation>
    <scope>NUCLEOTIDE SEQUENCE</scope>
</reference>
<organism evidence="4">
    <name type="scientific">mine drainage metagenome</name>
    <dbReference type="NCBI Taxonomy" id="410659"/>
    <lineage>
        <taxon>unclassified sequences</taxon>
        <taxon>metagenomes</taxon>
        <taxon>ecological metagenomes</taxon>
    </lineage>
</organism>
<dbReference type="InterPro" id="IPR041602">
    <property type="entry name" value="Quercetinase_C"/>
</dbReference>
<dbReference type="InterPro" id="IPR011051">
    <property type="entry name" value="RmlC_Cupin_sf"/>
</dbReference>
<name>T0YSB1_9ZZZZ</name>
<evidence type="ECO:0000256" key="1">
    <source>
        <dbReference type="ARBA" id="ARBA00008416"/>
    </source>
</evidence>
<comment type="similarity">
    <text evidence="1">Belongs to the pirin family.</text>
</comment>
<dbReference type="PANTHER" id="PTHR43212:SF3">
    <property type="entry name" value="QUERCETIN 2,3-DIOXYGENASE"/>
    <property type="match status" value="1"/>
</dbReference>
<protein>
    <submittedName>
        <fullName evidence="4">Pirin domain-containing protein</fullName>
    </submittedName>
</protein>
<feature type="domain" description="Pirin N-terminal" evidence="2">
    <location>
        <begin position="28"/>
        <end position="135"/>
    </location>
</feature>
<comment type="caution">
    <text evidence="4">The sequence shown here is derived from an EMBL/GenBank/DDBJ whole genome shotgun (WGS) entry which is preliminary data.</text>
</comment>
<proteinExistence type="inferred from homology"/>
<feature type="domain" description="Quercetin 2,3-dioxygenase C-terminal cupin" evidence="3">
    <location>
        <begin position="171"/>
        <end position="248"/>
    </location>
</feature>
<dbReference type="PIRSF" id="PIRSF006232">
    <property type="entry name" value="Pirin"/>
    <property type="match status" value="1"/>
</dbReference>
<dbReference type="CDD" id="cd02910">
    <property type="entry name" value="cupin_Yhhw_N"/>
    <property type="match status" value="1"/>
</dbReference>
<dbReference type="InterPro" id="IPR003829">
    <property type="entry name" value="Pirin_N_dom"/>
</dbReference>
<evidence type="ECO:0000259" key="3">
    <source>
        <dbReference type="Pfam" id="PF17954"/>
    </source>
</evidence>
<evidence type="ECO:0000259" key="2">
    <source>
        <dbReference type="Pfam" id="PF02678"/>
    </source>
</evidence>
<evidence type="ECO:0000313" key="4">
    <source>
        <dbReference type="EMBL" id="EQD36033.1"/>
    </source>
</evidence>
<dbReference type="InterPro" id="IPR012093">
    <property type="entry name" value="Pirin"/>
</dbReference>
<dbReference type="Gene3D" id="2.60.120.10">
    <property type="entry name" value="Jelly Rolls"/>
    <property type="match status" value="2"/>
</dbReference>
<gene>
    <name evidence="4" type="ORF">B2A_12298</name>
</gene>
<accession>T0YSB1</accession>